<reference evidence="2 3" key="1">
    <citation type="submission" date="2015-06" db="EMBL/GenBank/DDBJ databases">
        <title>Cloning and characterization of the uncialamcin biosynthetic gene cluster.</title>
        <authorList>
            <person name="Yan X."/>
            <person name="Huang T."/>
            <person name="Ge H."/>
            <person name="Shen B."/>
        </authorList>
    </citation>
    <scope>NUCLEOTIDE SEQUENCE [LARGE SCALE GENOMIC DNA]</scope>
    <source>
        <strain evidence="2 3">DCA2648</strain>
    </source>
</reference>
<accession>A0A1Q4UZN0</accession>
<keyword evidence="3" id="KW-1185">Reference proteome</keyword>
<dbReference type="AlphaFoldDB" id="A0A1Q4UZN0"/>
<proteinExistence type="predicted"/>
<organism evidence="2 3">
    <name type="scientific">Streptomyces uncialis</name>
    <dbReference type="NCBI Taxonomy" id="1048205"/>
    <lineage>
        <taxon>Bacteria</taxon>
        <taxon>Bacillati</taxon>
        <taxon>Actinomycetota</taxon>
        <taxon>Actinomycetes</taxon>
        <taxon>Kitasatosporales</taxon>
        <taxon>Streptomycetaceae</taxon>
        <taxon>Streptomyces</taxon>
    </lineage>
</organism>
<sequence>MTYDGLFPQVPPVRGEHCCLCGRWTIAPVVIGYGSMSGSVSVTHHVCAEHVHARGACTADHTQRGWPRVGQRPPAERSDG</sequence>
<name>A0A1Q4UZN0_9ACTN</name>
<evidence type="ECO:0000313" key="2">
    <source>
        <dbReference type="EMBL" id="OKH90946.1"/>
    </source>
</evidence>
<dbReference type="Proteomes" id="UP000186455">
    <property type="component" value="Unassembled WGS sequence"/>
</dbReference>
<dbReference type="EMBL" id="LFBV01000010">
    <property type="protein sequence ID" value="OKH90946.1"/>
    <property type="molecule type" value="Genomic_DNA"/>
</dbReference>
<gene>
    <name evidence="2" type="ORF">AB852_31020</name>
</gene>
<evidence type="ECO:0000313" key="3">
    <source>
        <dbReference type="Proteomes" id="UP000186455"/>
    </source>
</evidence>
<comment type="caution">
    <text evidence="2">The sequence shown here is derived from an EMBL/GenBank/DDBJ whole genome shotgun (WGS) entry which is preliminary data.</text>
</comment>
<evidence type="ECO:0000256" key="1">
    <source>
        <dbReference type="SAM" id="MobiDB-lite"/>
    </source>
</evidence>
<feature type="region of interest" description="Disordered" evidence="1">
    <location>
        <begin position="61"/>
        <end position="80"/>
    </location>
</feature>
<protein>
    <submittedName>
        <fullName evidence="2">Uncharacterized protein</fullName>
    </submittedName>
</protein>